<accession>A0A932HUP5</accession>
<comment type="caution">
    <text evidence="6">The sequence shown here is derived from an EMBL/GenBank/DDBJ whole genome shotgun (WGS) entry which is preliminary data.</text>
</comment>
<dbReference type="InterPro" id="IPR005825">
    <property type="entry name" value="Ribosomal_uL24_CS"/>
</dbReference>
<dbReference type="SMART" id="SM00739">
    <property type="entry name" value="KOW"/>
    <property type="match status" value="1"/>
</dbReference>
<dbReference type="InterPro" id="IPR006645">
    <property type="entry name" value="NGN-like_dom"/>
</dbReference>
<dbReference type="Pfam" id="PF02357">
    <property type="entry name" value="NusG"/>
    <property type="match status" value="1"/>
</dbReference>
<dbReference type="PANTHER" id="PTHR30265:SF4">
    <property type="entry name" value="KOW MOTIF FAMILY PROTEIN, EXPRESSED"/>
    <property type="match status" value="1"/>
</dbReference>
<dbReference type="InterPro" id="IPR036735">
    <property type="entry name" value="NGN_dom_sf"/>
</dbReference>
<dbReference type="AlphaFoldDB" id="A0A932HUP5"/>
<name>A0A932HUP5_UNCTE</name>
<sequence>MPVDFPGSGVDALSVLMPEARHSFSLHEAWSSWFVVHTRSRHEDKVVDLLREKRIPVFLPKMQVWSRRRDRRLKVQVPLFRGYLFVNLPEPEFRWSNLLQTRGVVRVLGAGGKPVSLVQREVESILLMVASGADLHPLDALVRGDRVRVVDGPLAGVEGVVLRRKGKEQIAVSIDLLARSVAVDLNESQLERVGRPRQRNAHS</sequence>
<feature type="domain" description="KOW" evidence="5">
    <location>
        <begin position="140"/>
        <end position="167"/>
    </location>
</feature>
<dbReference type="GO" id="GO:0006412">
    <property type="term" value="P:translation"/>
    <property type="evidence" value="ECO:0007669"/>
    <property type="project" value="InterPro"/>
</dbReference>
<evidence type="ECO:0000256" key="2">
    <source>
        <dbReference type="ARBA" id="ARBA00023015"/>
    </source>
</evidence>
<dbReference type="InterPro" id="IPR005824">
    <property type="entry name" value="KOW"/>
</dbReference>
<dbReference type="GO" id="GO:0005840">
    <property type="term" value="C:ribosome"/>
    <property type="evidence" value="ECO:0007669"/>
    <property type="project" value="InterPro"/>
</dbReference>
<evidence type="ECO:0000256" key="3">
    <source>
        <dbReference type="ARBA" id="ARBA00023163"/>
    </source>
</evidence>
<feature type="domain" description="NusG-like N-terminal" evidence="4">
    <location>
        <begin position="30"/>
        <end position="129"/>
    </location>
</feature>
<keyword evidence="3" id="KW-0804">Transcription</keyword>
<dbReference type="Gene3D" id="3.30.70.940">
    <property type="entry name" value="NusG, N-terminal domain"/>
    <property type="match status" value="1"/>
</dbReference>
<gene>
    <name evidence="6" type="ORF">HYZ11_00155</name>
</gene>
<dbReference type="CDD" id="cd06091">
    <property type="entry name" value="KOW_NusG"/>
    <property type="match status" value="1"/>
</dbReference>
<dbReference type="InterPro" id="IPR008991">
    <property type="entry name" value="Translation_prot_SH3-like_sf"/>
</dbReference>
<organism evidence="6 7">
    <name type="scientific">Tectimicrobiota bacterium</name>
    <dbReference type="NCBI Taxonomy" id="2528274"/>
    <lineage>
        <taxon>Bacteria</taxon>
        <taxon>Pseudomonadati</taxon>
        <taxon>Nitrospinota/Tectimicrobiota group</taxon>
        <taxon>Candidatus Tectimicrobiota</taxon>
    </lineage>
</organism>
<dbReference type="NCBIfam" id="NF033644">
    <property type="entry name" value="antiterm_UpxY"/>
    <property type="match status" value="1"/>
</dbReference>
<evidence type="ECO:0000259" key="4">
    <source>
        <dbReference type="SMART" id="SM00738"/>
    </source>
</evidence>
<proteinExistence type="predicted"/>
<dbReference type="GO" id="GO:0031564">
    <property type="term" value="P:transcription antitermination"/>
    <property type="evidence" value="ECO:0007669"/>
    <property type="project" value="UniProtKB-KW"/>
</dbReference>
<dbReference type="GO" id="GO:0003735">
    <property type="term" value="F:structural constituent of ribosome"/>
    <property type="evidence" value="ECO:0007669"/>
    <property type="project" value="InterPro"/>
</dbReference>
<dbReference type="PROSITE" id="PS01108">
    <property type="entry name" value="RIBOSOMAL_L24"/>
    <property type="match status" value="1"/>
</dbReference>
<dbReference type="SUPFAM" id="SSF82679">
    <property type="entry name" value="N-utilization substance G protein NusG, N-terminal domain"/>
    <property type="match status" value="1"/>
</dbReference>
<keyword evidence="2" id="KW-0805">Transcription regulation</keyword>
<evidence type="ECO:0000313" key="7">
    <source>
        <dbReference type="Proteomes" id="UP000782312"/>
    </source>
</evidence>
<dbReference type="PANTHER" id="PTHR30265">
    <property type="entry name" value="RHO-INTERACTING TRANSCRIPTION TERMINATION FACTOR NUSG"/>
    <property type="match status" value="1"/>
</dbReference>
<evidence type="ECO:0000313" key="6">
    <source>
        <dbReference type="EMBL" id="MBI3125999.1"/>
    </source>
</evidence>
<evidence type="ECO:0000259" key="5">
    <source>
        <dbReference type="SMART" id="SM00739"/>
    </source>
</evidence>
<dbReference type="Proteomes" id="UP000782312">
    <property type="component" value="Unassembled WGS sequence"/>
</dbReference>
<dbReference type="GO" id="GO:0006354">
    <property type="term" value="P:DNA-templated transcription elongation"/>
    <property type="evidence" value="ECO:0007669"/>
    <property type="project" value="InterPro"/>
</dbReference>
<protein>
    <submittedName>
        <fullName evidence="6">UpxY family transcription antiterminator</fullName>
    </submittedName>
</protein>
<dbReference type="SUPFAM" id="SSF50104">
    <property type="entry name" value="Translation proteins SH3-like domain"/>
    <property type="match status" value="1"/>
</dbReference>
<dbReference type="InterPro" id="IPR043425">
    <property type="entry name" value="NusG-like"/>
</dbReference>
<keyword evidence="1" id="KW-0889">Transcription antitermination</keyword>
<dbReference type="SMART" id="SM00738">
    <property type="entry name" value="NGN"/>
    <property type="match status" value="1"/>
</dbReference>
<reference evidence="6" key="1">
    <citation type="submission" date="2020-07" db="EMBL/GenBank/DDBJ databases">
        <title>Huge and variable diversity of episymbiotic CPR bacteria and DPANN archaea in groundwater ecosystems.</title>
        <authorList>
            <person name="He C.Y."/>
            <person name="Keren R."/>
            <person name="Whittaker M."/>
            <person name="Farag I.F."/>
            <person name="Doudna J."/>
            <person name="Cate J.H.D."/>
            <person name="Banfield J.F."/>
        </authorList>
    </citation>
    <scope>NUCLEOTIDE SEQUENCE</scope>
    <source>
        <strain evidence="6">NC_groundwater_763_Ag_S-0.2um_68_21</strain>
    </source>
</reference>
<evidence type="ECO:0000256" key="1">
    <source>
        <dbReference type="ARBA" id="ARBA00022814"/>
    </source>
</evidence>
<dbReference type="EMBL" id="JACPUR010000001">
    <property type="protein sequence ID" value="MBI3125999.1"/>
    <property type="molecule type" value="Genomic_DNA"/>
</dbReference>